<dbReference type="InterPro" id="IPR036397">
    <property type="entry name" value="RNaseH_sf"/>
</dbReference>
<dbReference type="AlphaFoldDB" id="A0A9Q3BYI2"/>
<organism evidence="1 2">
    <name type="scientific">Austropuccinia psidii MF-1</name>
    <dbReference type="NCBI Taxonomy" id="1389203"/>
    <lineage>
        <taxon>Eukaryota</taxon>
        <taxon>Fungi</taxon>
        <taxon>Dikarya</taxon>
        <taxon>Basidiomycota</taxon>
        <taxon>Pucciniomycotina</taxon>
        <taxon>Pucciniomycetes</taxon>
        <taxon>Pucciniales</taxon>
        <taxon>Sphaerophragmiaceae</taxon>
        <taxon>Austropuccinia</taxon>
    </lineage>
</organism>
<protein>
    <submittedName>
        <fullName evidence="1">Uncharacterized protein</fullName>
    </submittedName>
</protein>
<accession>A0A9Q3BYI2</accession>
<dbReference type="SUPFAM" id="SSF53098">
    <property type="entry name" value="Ribonuclease H-like"/>
    <property type="match status" value="1"/>
</dbReference>
<keyword evidence="2" id="KW-1185">Reference proteome</keyword>
<comment type="caution">
    <text evidence="1">The sequence shown here is derived from an EMBL/GenBank/DDBJ whole genome shotgun (WGS) entry which is preliminary data.</text>
</comment>
<evidence type="ECO:0000313" key="1">
    <source>
        <dbReference type="EMBL" id="MBW0473628.1"/>
    </source>
</evidence>
<sequence length="143" mass="16842">MLGTKTAFSTANNPQTGCLEEWVIQNLEDIIRKLCVNEIKYKEHEVYTHYWVMLLPEVQLGDNTSVHSVTGKKPAILEKEWNTLLPVDYLKKILLSVHPTAKDFQKMWKIEFDNEEKCILEAKVQKKNRYDKIHKEPDIKEEE</sequence>
<evidence type="ECO:0000313" key="2">
    <source>
        <dbReference type="Proteomes" id="UP000765509"/>
    </source>
</evidence>
<dbReference type="Proteomes" id="UP000765509">
    <property type="component" value="Unassembled WGS sequence"/>
</dbReference>
<dbReference type="EMBL" id="AVOT02003469">
    <property type="protein sequence ID" value="MBW0473628.1"/>
    <property type="molecule type" value="Genomic_DNA"/>
</dbReference>
<reference evidence="1" key="1">
    <citation type="submission" date="2021-03" db="EMBL/GenBank/DDBJ databases">
        <title>Draft genome sequence of rust myrtle Austropuccinia psidii MF-1, a brazilian biotype.</title>
        <authorList>
            <person name="Quecine M.C."/>
            <person name="Pachon D.M.R."/>
            <person name="Bonatelli M.L."/>
            <person name="Correr F.H."/>
            <person name="Franceschini L.M."/>
            <person name="Leite T.F."/>
            <person name="Margarido G.R.A."/>
            <person name="Almeida C.A."/>
            <person name="Ferrarezi J.A."/>
            <person name="Labate C.A."/>
        </authorList>
    </citation>
    <scope>NUCLEOTIDE SEQUENCE</scope>
    <source>
        <strain evidence="1">MF-1</strain>
    </source>
</reference>
<dbReference type="InterPro" id="IPR012337">
    <property type="entry name" value="RNaseH-like_sf"/>
</dbReference>
<name>A0A9Q3BYI2_9BASI</name>
<dbReference type="GO" id="GO:0003676">
    <property type="term" value="F:nucleic acid binding"/>
    <property type="evidence" value="ECO:0007669"/>
    <property type="project" value="InterPro"/>
</dbReference>
<dbReference type="Gene3D" id="3.30.420.10">
    <property type="entry name" value="Ribonuclease H-like superfamily/Ribonuclease H"/>
    <property type="match status" value="1"/>
</dbReference>
<proteinExistence type="predicted"/>
<gene>
    <name evidence="1" type="ORF">O181_013343</name>
</gene>